<evidence type="ECO:0000256" key="11">
    <source>
        <dbReference type="ARBA" id="ARBA00030128"/>
    </source>
</evidence>
<evidence type="ECO:0000256" key="13">
    <source>
        <dbReference type="HAMAP-Rule" id="MF_00328"/>
    </source>
</evidence>
<evidence type="ECO:0000256" key="4">
    <source>
        <dbReference type="ARBA" id="ARBA00012961"/>
    </source>
</evidence>
<keyword evidence="6 13" id="KW-0963">Cytoplasm</keyword>
<evidence type="ECO:0000256" key="7">
    <source>
        <dbReference type="ARBA" id="ARBA00022679"/>
    </source>
</evidence>
<dbReference type="InterPro" id="IPR020590">
    <property type="entry name" value="Guanylate_kinase_CS"/>
</dbReference>
<dbReference type="GO" id="GO:0004385">
    <property type="term" value="F:GMP kinase activity"/>
    <property type="evidence" value="ECO:0007669"/>
    <property type="project" value="UniProtKB-UniRule"/>
</dbReference>
<keyword evidence="16" id="KW-1185">Reference proteome</keyword>
<comment type="subcellular location">
    <subcellularLocation>
        <location evidence="2 13">Cytoplasm</location>
    </subcellularLocation>
</comment>
<keyword evidence="10 13" id="KW-0067">ATP-binding</keyword>
<comment type="function">
    <text evidence="1 13">Essential for recycling GMP and indirectly, cGMP.</text>
</comment>
<dbReference type="Gene3D" id="3.30.63.10">
    <property type="entry name" value="Guanylate Kinase phosphate binding domain"/>
    <property type="match status" value="1"/>
</dbReference>
<sequence length="189" mass="21418">MSSGKIIIFSAPSGAGKTTIVRHLLGKDERLTFSVSATTRQPRPNEVDGKDYYFLSVSDFENKIKNEEFAEYEQVYEGLFYGTLKAEIERIWSLGKHVVLDVDVKGGISIKKIYKEKALAIFVMPPSVDCLLERLIGRNTETEESIKMRTEKAEYELSFENEFDVSVINDKLEKACAESENLINTFIGQ</sequence>
<gene>
    <name evidence="13" type="primary">gmk</name>
    <name evidence="15" type="ORF">BC781_10978</name>
</gene>
<keyword evidence="9 13" id="KW-0418">Kinase</keyword>
<keyword evidence="8 13" id="KW-0547">Nucleotide-binding</keyword>
<evidence type="ECO:0000256" key="1">
    <source>
        <dbReference type="ARBA" id="ARBA00003531"/>
    </source>
</evidence>
<feature type="binding site" evidence="13">
    <location>
        <begin position="11"/>
        <end position="18"/>
    </location>
    <ligand>
        <name>ATP</name>
        <dbReference type="ChEBI" id="CHEBI:30616"/>
    </ligand>
</feature>
<accession>A0A315Z041</accession>
<dbReference type="PROSITE" id="PS00856">
    <property type="entry name" value="GUANYLATE_KINASE_1"/>
    <property type="match status" value="1"/>
</dbReference>
<dbReference type="HAMAP" id="MF_00328">
    <property type="entry name" value="Guanylate_kinase"/>
    <property type="match status" value="1"/>
</dbReference>
<evidence type="ECO:0000256" key="5">
    <source>
        <dbReference type="ARBA" id="ARBA00016296"/>
    </source>
</evidence>
<evidence type="ECO:0000256" key="8">
    <source>
        <dbReference type="ARBA" id="ARBA00022741"/>
    </source>
</evidence>
<name>A0A315Z041_SEDFL</name>
<dbReference type="PROSITE" id="PS50052">
    <property type="entry name" value="GUANYLATE_KINASE_2"/>
    <property type="match status" value="1"/>
</dbReference>
<dbReference type="AlphaFoldDB" id="A0A315Z041"/>
<proteinExistence type="inferred from homology"/>
<protein>
    <recommendedName>
        <fullName evidence="5 13">Guanylate kinase</fullName>
        <ecNumber evidence="4 13">2.7.4.8</ecNumber>
    </recommendedName>
    <alternativeName>
        <fullName evidence="11 13">GMP kinase</fullName>
    </alternativeName>
</protein>
<dbReference type="InterPro" id="IPR017665">
    <property type="entry name" value="Guanylate_kinase"/>
</dbReference>
<evidence type="ECO:0000256" key="9">
    <source>
        <dbReference type="ARBA" id="ARBA00022777"/>
    </source>
</evidence>
<dbReference type="Gene3D" id="3.40.50.300">
    <property type="entry name" value="P-loop containing nucleotide triphosphate hydrolases"/>
    <property type="match status" value="1"/>
</dbReference>
<dbReference type="Proteomes" id="UP000245535">
    <property type="component" value="Unassembled WGS sequence"/>
</dbReference>
<evidence type="ECO:0000313" key="15">
    <source>
        <dbReference type="EMBL" id="PWJ36063.1"/>
    </source>
</evidence>
<evidence type="ECO:0000256" key="6">
    <source>
        <dbReference type="ARBA" id="ARBA00022490"/>
    </source>
</evidence>
<dbReference type="InterPro" id="IPR027417">
    <property type="entry name" value="P-loop_NTPase"/>
</dbReference>
<dbReference type="SMART" id="SM00072">
    <property type="entry name" value="GuKc"/>
    <property type="match status" value="1"/>
</dbReference>
<comment type="catalytic activity">
    <reaction evidence="12 13">
        <text>GMP + ATP = GDP + ADP</text>
        <dbReference type="Rhea" id="RHEA:20780"/>
        <dbReference type="ChEBI" id="CHEBI:30616"/>
        <dbReference type="ChEBI" id="CHEBI:58115"/>
        <dbReference type="ChEBI" id="CHEBI:58189"/>
        <dbReference type="ChEBI" id="CHEBI:456216"/>
        <dbReference type="EC" id="2.7.4.8"/>
    </reaction>
</comment>
<comment type="caution">
    <text evidence="15">The sequence shown here is derived from an EMBL/GenBank/DDBJ whole genome shotgun (WGS) entry which is preliminary data.</text>
</comment>
<dbReference type="OrthoDB" id="9808150at2"/>
<comment type="similarity">
    <text evidence="3 13">Belongs to the guanylate kinase family.</text>
</comment>
<dbReference type="FunFam" id="3.30.63.10:FF:000005">
    <property type="entry name" value="Guanylate kinase"/>
    <property type="match status" value="1"/>
</dbReference>
<evidence type="ECO:0000256" key="12">
    <source>
        <dbReference type="ARBA" id="ARBA00048594"/>
    </source>
</evidence>
<keyword evidence="7 13" id="KW-0808">Transferase</keyword>
<dbReference type="GO" id="GO:0005829">
    <property type="term" value="C:cytosol"/>
    <property type="evidence" value="ECO:0007669"/>
    <property type="project" value="TreeGrafter"/>
</dbReference>
<dbReference type="Pfam" id="PF00625">
    <property type="entry name" value="Guanylate_kin"/>
    <property type="match status" value="1"/>
</dbReference>
<dbReference type="CDD" id="cd00071">
    <property type="entry name" value="GMPK"/>
    <property type="match status" value="1"/>
</dbReference>
<dbReference type="EC" id="2.7.4.8" evidence="4 13"/>
<dbReference type="InterPro" id="IPR008145">
    <property type="entry name" value="GK/Ca_channel_bsu"/>
</dbReference>
<reference evidence="15 16" key="1">
    <citation type="submission" date="2018-03" db="EMBL/GenBank/DDBJ databases">
        <title>Genomic Encyclopedia of Archaeal and Bacterial Type Strains, Phase II (KMG-II): from individual species to whole genera.</title>
        <authorList>
            <person name="Goeker M."/>
        </authorList>
    </citation>
    <scope>NUCLEOTIDE SEQUENCE [LARGE SCALE GENOMIC DNA]</scope>
    <source>
        <strain evidence="15 16">DSM 28229</strain>
    </source>
</reference>
<dbReference type="SUPFAM" id="SSF52540">
    <property type="entry name" value="P-loop containing nucleoside triphosphate hydrolases"/>
    <property type="match status" value="1"/>
</dbReference>
<dbReference type="InterPro" id="IPR008144">
    <property type="entry name" value="Guanylate_kin-like_dom"/>
</dbReference>
<dbReference type="PANTHER" id="PTHR23117:SF13">
    <property type="entry name" value="GUANYLATE KINASE"/>
    <property type="match status" value="1"/>
</dbReference>
<dbReference type="GO" id="GO:0005524">
    <property type="term" value="F:ATP binding"/>
    <property type="evidence" value="ECO:0007669"/>
    <property type="project" value="UniProtKB-UniRule"/>
</dbReference>
<evidence type="ECO:0000256" key="2">
    <source>
        <dbReference type="ARBA" id="ARBA00004496"/>
    </source>
</evidence>
<dbReference type="RefSeq" id="WP_109622455.1">
    <property type="nucleotide sequence ID" value="NZ_QGDO01000009.1"/>
</dbReference>
<feature type="domain" description="Guanylate kinase-like" evidence="14">
    <location>
        <begin position="4"/>
        <end position="184"/>
    </location>
</feature>
<dbReference type="EMBL" id="QGDO01000009">
    <property type="protein sequence ID" value="PWJ36063.1"/>
    <property type="molecule type" value="Genomic_DNA"/>
</dbReference>
<dbReference type="NCBIfam" id="TIGR03263">
    <property type="entry name" value="guanyl_kin"/>
    <property type="match status" value="1"/>
</dbReference>
<evidence type="ECO:0000313" key="16">
    <source>
        <dbReference type="Proteomes" id="UP000245535"/>
    </source>
</evidence>
<evidence type="ECO:0000256" key="3">
    <source>
        <dbReference type="ARBA" id="ARBA00005790"/>
    </source>
</evidence>
<evidence type="ECO:0000259" key="14">
    <source>
        <dbReference type="PROSITE" id="PS50052"/>
    </source>
</evidence>
<dbReference type="PANTHER" id="PTHR23117">
    <property type="entry name" value="GUANYLATE KINASE-RELATED"/>
    <property type="match status" value="1"/>
</dbReference>
<evidence type="ECO:0000256" key="10">
    <source>
        <dbReference type="ARBA" id="ARBA00022840"/>
    </source>
</evidence>
<organism evidence="15 16">
    <name type="scientific">Sediminitomix flava</name>
    <dbReference type="NCBI Taxonomy" id="379075"/>
    <lineage>
        <taxon>Bacteria</taxon>
        <taxon>Pseudomonadati</taxon>
        <taxon>Bacteroidota</taxon>
        <taxon>Cytophagia</taxon>
        <taxon>Cytophagales</taxon>
        <taxon>Flammeovirgaceae</taxon>
        <taxon>Sediminitomix</taxon>
    </lineage>
</organism>